<evidence type="ECO:0000313" key="1">
    <source>
        <dbReference type="EMBL" id="MBX72910.1"/>
    </source>
</evidence>
<dbReference type="AlphaFoldDB" id="A0A2P2R104"/>
<name>A0A2P2R104_RHIMU</name>
<dbReference type="EMBL" id="GGEC01092426">
    <property type="protein sequence ID" value="MBX72910.1"/>
    <property type="molecule type" value="Transcribed_RNA"/>
</dbReference>
<organism evidence="1">
    <name type="scientific">Rhizophora mucronata</name>
    <name type="common">Asiatic mangrove</name>
    <dbReference type="NCBI Taxonomy" id="61149"/>
    <lineage>
        <taxon>Eukaryota</taxon>
        <taxon>Viridiplantae</taxon>
        <taxon>Streptophyta</taxon>
        <taxon>Embryophyta</taxon>
        <taxon>Tracheophyta</taxon>
        <taxon>Spermatophyta</taxon>
        <taxon>Magnoliopsida</taxon>
        <taxon>eudicotyledons</taxon>
        <taxon>Gunneridae</taxon>
        <taxon>Pentapetalae</taxon>
        <taxon>rosids</taxon>
        <taxon>fabids</taxon>
        <taxon>Malpighiales</taxon>
        <taxon>Rhizophoraceae</taxon>
        <taxon>Rhizophora</taxon>
    </lineage>
</organism>
<sequence>MNHPLKPIKNISFFFFFQT</sequence>
<accession>A0A2P2R104</accession>
<protein>
    <submittedName>
        <fullName evidence="1">Uncharacterized protein</fullName>
    </submittedName>
</protein>
<proteinExistence type="predicted"/>
<reference evidence="1" key="1">
    <citation type="submission" date="2018-02" db="EMBL/GenBank/DDBJ databases">
        <title>Rhizophora mucronata_Transcriptome.</title>
        <authorList>
            <person name="Meera S.P."/>
            <person name="Sreeshan A."/>
            <person name="Augustine A."/>
        </authorList>
    </citation>
    <scope>NUCLEOTIDE SEQUENCE</scope>
    <source>
        <tissue evidence="1">Leaf</tissue>
    </source>
</reference>